<dbReference type="OrthoDB" id="267642at2"/>
<dbReference type="InterPro" id="IPR024775">
    <property type="entry name" value="DinB-like"/>
</dbReference>
<reference evidence="2 3" key="1">
    <citation type="submission" date="2019-02" db="EMBL/GenBank/DDBJ databases">
        <title>Deep-cultivation of Planctomycetes and their phenomic and genomic characterization uncovers novel biology.</title>
        <authorList>
            <person name="Wiegand S."/>
            <person name="Jogler M."/>
            <person name="Boedeker C."/>
            <person name="Pinto D."/>
            <person name="Vollmers J."/>
            <person name="Rivas-Marin E."/>
            <person name="Kohn T."/>
            <person name="Peeters S.H."/>
            <person name="Heuer A."/>
            <person name="Rast P."/>
            <person name="Oberbeckmann S."/>
            <person name="Bunk B."/>
            <person name="Jeske O."/>
            <person name="Meyerdierks A."/>
            <person name="Storesund J.E."/>
            <person name="Kallscheuer N."/>
            <person name="Luecker S."/>
            <person name="Lage O.M."/>
            <person name="Pohl T."/>
            <person name="Merkel B.J."/>
            <person name="Hornburger P."/>
            <person name="Mueller R.-W."/>
            <person name="Bruemmer F."/>
            <person name="Labrenz M."/>
            <person name="Spormann A.M."/>
            <person name="Op den Camp H."/>
            <person name="Overmann J."/>
            <person name="Amann R."/>
            <person name="Jetten M.S.M."/>
            <person name="Mascher T."/>
            <person name="Medema M.H."/>
            <person name="Devos D.P."/>
            <person name="Kaster A.-K."/>
            <person name="Ovreas L."/>
            <person name="Rohde M."/>
            <person name="Galperin M.Y."/>
            <person name="Jogler C."/>
        </authorList>
    </citation>
    <scope>NUCLEOTIDE SEQUENCE [LARGE SCALE GENOMIC DNA]</scope>
    <source>
        <strain evidence="2 3">Pan241w</strain>
    </source>
</reference>
<evidence type="ECO:0000259" key="1">
    <source>
        <dbReference type="Pfam" id="PF12867"/>
    </source>
</evidence>
<dbReference type="Pfam" id="PF12867">
    <property type="entry name" value="DinB_2"/>
    <property type="match status" value="1"/>
</dbReference>
<dbReference type="AlphaFoldDB" id="A0A517RLC1"/>
<dbReference type="InterPro" id="IPR034660">
    <property type="entry name" value="DinB/YfiT-like"/>
</dbReference>
<dbReference type="RefSeq" id="WP_145220338.1">
    <property type="nucleotide sequence ID" value="NZ_CP036269.1"/>
</dbReference>
<dbReference type="EMBL" id="CP036269">
    <property type="protein sequence ID" value="QDT44686.1"/>
    <property type="molecule type" value="Genomic_DNA"/>
</dbReference>
<proteinExistence type="predicted"/>
<dbReference type="KEGG" id="gaz:Pan241w_48010"/>
<sequence length="163" mass="18328">MSLAEHIKTTLELPTLVVTKYLEDLTDADLFVRPAEKMNHIAWQLGHLIQSEHFHVTQVFPNSMPALPDGFQAKYTKETAASENPADFHTKAEYLQLMQEQREGSLKVLAGLSDQDLMQPAPESVRYLGPTVGCIFAGESTHWMMHAGQWAVVRRNLGKPPLF</sequence>
<evidence type="ECO:0000313" key="3">
    <source>
        <dbReference type="Proteomes" id="UP000317171"/>
    </source>
</evidence>
<feature type="domain" description="DinB-like" evidence="1">
    <location>
        <begin position="19"/>
        <end position="149"/>
    </location>
</feature>
<keyword evidence="3" id="KW-1185">Reference proteome</keyword>
<dbReference type="Gene3D" id="1.20.120.450">
    <property type="entry name" value="dinb family like domain"/>
    <property type="match status" value="1"/>
</dbReference>
<accession>A0A517RLC1</accession>
<name>A0A517RLC1_9PLAN</name>
<organism evidence="2 3">
    <name type="scientific">Gimesia alba</name>
    <dbReference type="NCBI Taxonomy" id="2527973"/>
    <lineage>
        <taxon>Bacteria</taxon>
        <taxon>Pseudomonadati</taxon>
        <taxon>Planctomycetota</taxon>
        <taxon>Planctomycetia</taxon>
        <taxon>Planctomycetales</taxon>
        <taxon>Planctomycetaceae</taxon>
        <taxon>Gimesia</taxon>
    </lineage>
</organism>
<dbReference type="SUPFAM" id="SSF109854">
    <property type="entry name" value="DinB/YfiT-like putative metalloenzymes"/>
    <property type="match status" value="1"/>
</dbReference>
<protein>
    <submittedName>
        <fullName evidence="2">DinB superfamily protein</fullName>
    </submittedName>
</protein>
<gene>
    <name evidence="2" type="ORF">Pan241w_48010</name>
</gene>
<evidence type="ECO:0000313" key="2">
    <source>
        <dbReference type="EMBL" id="QDT44686.1"/>
    </source>
</evidence>
<dbReference type="Proteomes" id="UP000317171">
    <property type="component" value="Chromosome"/>
</dbReference>